<dbReference type="RefSeq" id="WP_135115259.1">
    <property type="nucleotide sequence ID" value="NZ_JADGLL010000041.1"/>
</dbReference>
<gene>
    <name evidence="1" type="ORF">E4U02_12970</name>
</gene>
<organism evidence="1 2">
    <name type="scientific">Microbacterium paludicola</name>
    <dbReference type="NCBI Taxonomy" id="300019"/>
    <lineage>
        <taxon>Bacteria</taxon>
        <taxon>Bacillati</taxon>
        <taxon>Actinomycetota</taxon>
        <taxon>Actinomycetes</taxon>
        <taxon>Micrococcales</taxon>
        <taxon>Microbacteriaceae</taxon>
        <taxon>Microbacterium</taxon>
    </lineage>
</organism>
<keyword evidence="2" id="KW-1185">Reference proteome</keyword>
<dbReference type="AlphaFoldDB" id="A0A4Y9FT34"/>
<protein>
    <submittedName>
        <fullName evidence="1">Uncharacterized protein</fullName>
    </submittedName>
</protein>
<evidence type="ECO:0000313" key="1">
    <source>
        <dbReference type="EMBL" id="TFU31700.1"/>
    </source>
</evidence>
<evidence type="ECO:0000313" key="2">
    <source>
        <dbReference type="Proteomes" id="UP000298358"/>
    </source>
</evidence>
<comment type="caution">
    <text evidence="1">The sequence shown here is derived from an EMBL/GenBank/DDBJ whole genome shotgun (WGS) entry which is preliminary data.</text>
</comment>
<reference evidence="1 2" key="1">
    <citation type="submission" date="2019-03" db="EMBL/GenBank/DDBJ databases">
        <title>Diversity of the mouse oral microbiome.</title>
        <authorList>
            <person name="Joseph S."/>
            <person name="Aduse-Opoku J."/>
            <person name="Curtis M."/>
            <person name="Wade W."/>
            <person name="Hashim A."/>
        </authorList>
    </citation>
    <scope>NUCLEOTIDE SEQUENCE [LARGE SCALE GENOMIC DNA]</scope>
    <source>
        <strain evidence="1 2">P1012</strain>
    </source>
</reference>
<sequence length="335" mass="35225">MSAPAWMTVPPSADLGAPAPGELDDVTAWPSDAESVERWLAAVIRRSAAAGTDGTDLQGVRVSAALGEGDARADLRSLEIDLDGLHLSRADLVGTTELPMPAFLSGEDEDDLRGNRTLVAPLDGDQTGASVVARTPAVARSVRVMADPIHLAGVPASVSVGVRNLPFDWVTLETADGALHGNAEVDEQAAQDLQGDVTVTIRPDDALALATTLAQPLLDEAGLAVSGSDIEVTQPARDVVRVRLEAGLSRGRLNASAWIGAELHLAADGSVTVRRLRSGSRNLLVRAALRVIRRRLRELEGRTFSRDDLGLEGIEISGLRVLVDDAVTLTARFAA</sequence>
<dbReference type="OrthoDB" id="9790554at2"/>
<accession>A0A4Y9FT34</accession>
<dbReference type="EMBL" id="SPQB01000041">
    <property type="protein sequence ID" value="TFU31700.1"/>
    <property type="molecule type" value="Genomic_DNA"/>
</dbReference>
<dbReference type="Proteomes" id="UP000298358">
    <property type="component" value="Unassembled WGS sequence"/>
</dbReference>
<proteinExistence type="predicted"/>
<name>A0A4Y9FT34_9MICO</name>